<reference evidence="2" key="1">
    <citation type="journal article" date="2019" name="Int. J. Syst. Evol. Microbiol.">
        <title>The Global Catalogue of Microorganisms (GCM) 10K type strain sequencing project: providing services to taxonomists for standard genome sequencing and annotation.</title>
        <authorList>
            <consortium name="The Broad Institute Genomics Platform"/>
            <consortium name="The Broad Institute Genome Sequencing Center for Infectious Disease"/>
            <person name="Wu L."/>
            <person name="Ma J."/>
        </authorList>
    </citation>
    <scope>NUCLEOTIDE SEQUENCE [LARGE SCALE GENOMIC DNA]</scope>
    <source>
        <strain evidence="2">GH52</strain>
    </source>
</reference>
<sequence>MANIMDYLDWRGDLSFSQSPFNEVDSLILSQLVYVNFDYIVPTKWNQASVTIEEAANRYFSMYSEEQMEQMGYIVRISLPLLRKLALAPRFANVRLSKFGNIIDLDSTKQFAAMHVALDDGSTFVAFRGTDNTIVGWRENFNMSIRMPVASQYEAVCYLEDTVGEGEQLLRLGGHSKGGNLAVYAAIMCKAEMKERIVEVYNHDGPGFDKKMISSEAYQQILSKVRTIVPQSSIVGMLLEHQEEYTIVQSKASILMQHEAFSWEVMGNCFVRGESVERKSEVLDQTLKSWLTKLDQKERTSFISALFHVFEVGDIRTFEDLGRTKWQKISQMVRALNHSAEHKAVLMKSLRLLLKEGKEIIIASRKKNNNTSSEEVRMLE</sequence>
<dbReference type="Proteomes" id="UP001597362">
    <property type="component" value="Unassembled WGS sequence"/>
</dbReference>
<proteinExistence type="predicted"/>
<name>A0ABW4YNR4_9BACL</name>
<dbReference type="RefSeq" id="WP_377774010.1">
    <property type="nucleotide sequence ID" value="NZ_JBHUHO010000035.1"/>
</dbReference>
<dbReference type="Pfam" id="PF11187">
    <property type="entry name" value="Mbeg1-like"/>
    <property type="match status" value="1"/>
</dbReference>
<evidence type="ECO:0000313" key="2">
    <source>
        <dbReference type="Proteomes" id="UP001597362"/>
    </source>
</evidence>
<accession>A0ABW4YNR4</accession>
<dbReference type="InterPro" id="IPR029058">
    <property type="entry name" value="AB_hydrolase_fold"/>
</dbReference>
<dbReference type="SUPFAM" id="SSF53474">
    <property type="entry name" value="alpha/beta-Hydrolases"/>
    <property type="match status" value="1"/>
</dbReference>
<keyword evidence="2" id="KW-1185">Reference proteome</keyword>
<protein>
    <submittedName>
        <fullName evidence="1">Mbeg1-like protein</fullName>
    </submittedName>
</protein>
<dbReference type="InterPro" id="IPR024499">
    <property type="entry name" value="Mbeg1-like"/>
</dbReference>
<organism evidence="1 2">
    <name type="scientific">Paenibacillus yanchengensis</name>
    <dbReference type="NCBI Taxonomy" id="2035833"/>
    <lineage>
        <taxon>Bacteria</taxon>
        <taxon>Bacillati</taxon>
        <taxon>Bacillota</taxon>
        <taxon>Bacilli</taxon>
        <taxon>Bacillales</taxon>
        <taxon>Paenibacillaceae</taxon>
        <taxon>Paenibacillus</taxon>
    </lineage>
</organism>
<dbReference type="EMBL" id="JBHUHO010000035">
    <property type="protein sequence ID" value="MFD2117134.1"/>
    <property type="molecule type" value="Genomic_DNA"/>
</dbReference>
<comment type="caution">
    <text evidence="1">The sequence shown here is derived from an EMBL/GenBank/DDBJ whole genome shotgun (WGS) entry which is preliminary data.</text>
</comment>
<gene>
    <name evidence="1" type="ORF">ACFSJH_15495</name>
</gene>
<evidence type="ECO:0000313" key="1">
    <source>
        <dbReference type="EMBL" id="MFD2117134.1"/>
    </source>
</evidence>